<comment type="caution">
    <text evidence="1">The sequence shown here is derived from an EMBL/GenBank/DDBJ whole genome shotgun (WGS) entry which is preliminary data.</text>
</comment>
<protein>
    <submittedName>
        <fullName evidence="1">Uncharacterized protein</fullName>
    </submittedName>
</protein>
<accession>A0A3L8SPK9</accession>
<evidence type="ECO:0000313" key="2">
    <source>
        <dbReference type="Proteomes" id="UP000276834"/>
    </source>
</evidence>
<proteinExistence type="predicted"/>
<dbReference type="Proteomes" id="UP000276834">
    <property type="component" value="Unassembled WGS sequence"/>
</dbReference>
<dbReference type="AlphaFoldDB" id="A0A3L8SPK9"/>
<organism evidence="1 2">
    <name type="scientific">Chloebia gouldiae</name>
    <name type="common">Gouldian finch</name>
    <name type="synonym">Erythrura gouldiae</name>
    <dbReference type="NCBI Taxonomy" id="44316"/>
    <lineage>
        <taxon>Eukaryota</taxon>
        <taxon>Metazoa</taxon>
        <taxon>Chordata</taxon>
        <taxon>Craniata</taxon>
        <taxon>Vertebrata</taxon>
        <taxon>Euteleostomi</taxon>
        <taxon>Archelosauria</taxon>
        <taxon>Archosauria</taxon>
        <taxon>Dinosauria</taxon>
        <taxon>Saurischia</taxon>
        <taxon>Theropoda</taxon>
        <taxon>Coelurosauria</taxon>
        <taxon>Aves</taxon>
        <taxon>Neognathae</taxon>
        <taxon>Neoaves</taxon>
        <taxon>Telluraves</taxon>
        <taxon>Australaves</taxon>
        <taxon>Passeriformes</taxon>
        <taxon>Passeroidea</taxon>
        <taxon>Passeridae</taxon>
        <taxon>Chloebia</taxon>
    </lineage>
</organism>
<reference evidence="1 2" key="1">
    <citation type="journal article" date="2018" name="Proc. R. Soc. B">
        <title>A non-coding region near Follistatin controls head colour polymorphism in the Gouldian finch.</title>
        <authorList>
            <person name="Toomey M.B."/>
            <person name="Marques C.I."/>
            <person name="Andrade P."/>
            <person name="Araujo P.M."/>
            <person name="Sabatino S."/>
            <person name="Gazda M.A."/>
            <person name="Afonso S."/>
            <person name="Lopes R.J."/>
            <person name="Corbo J.C."/>
            <person name="Carneiro M."/>
        </authorList>
    </citation>
    <scope>NUCLEOTIDE SEQUENCE [LARGE SCALE GENOMIC DNA]</scope>
    <source>
        <strain evidence="1">Red01</strain>
        <tissue evidence="1">Muscle</tissue>
    </source>
</reference>
<keyword evidence="2" id="KW-1185">Reference proteome</keyword>
<dbReference type="EMBL" id="QUSF01000010">
    <property type="protein sequence ID" value="RLW05662.1"/>
    <property type="molecule type" value="Genomic_DNA"/>
</dbReference>
<feature type="non-terminal residue" evidence="1">
    <location>
        <position position="1"/>
    </location>
</feature>
<name>A0A3L8SPK9_CHLGU</name>
<gene>
    <name evidence="1" type="ORF">DV515_00004914</name>
</gene>
<evidence type="ECO:0000313" key="1">
    <source>
        <dbReference type="EMBL" id="RLW05662.1"/>
    </source>
</evidence>
<dbReference type="OrthoDB" id="9045388at2759"/>
<sequence length="140" mass="15801">EHGNTCLQSADECQPLCWYTKSKATNNISKDPCTVQDETSSQNSDVSVVNSTSKVNFSVQNRNITLFSSHEKTHSSPSQEQKNVQCSAIPELISDSSKFTRKEDFFIFTKEQEKEVDPRFLLDDETNDVKPFLGIFDGIL</sequence>